<dbReference type="InterPro" id="IPR046357">
    <property type="entry name" value="PPIase_dom_sf"/>
</dbReference>
<evidence type="ECO:0000313" key="8">
    <source>
        <dbReference type="EMBL" id="AKD26055.1"/>
    </source>
</evidence>
<keyword evidence="4 5" id="KW-0413">Isomerase</keyword>
<dbReference type="KEGG" id="pdq:CL55_00017220"/>
<reference evidence="8 9" key="1">
    <citation type="submission" date="2014-03" db="EMBL/GenBank/DDBJ databases">
        <title>Genome of Polynucleobacter strain MWH-MoK4.</title>
        <authorList>
            <person name="Hahn M.W."/>
        </authorList>
    </citation>
    <scope>NUCLEOTIDE SEQUENCE [LARGE SCALE GENOMIC DNA]</scope>
    <source>
        <strain evidence="8 9">MWH-MoK4</strain>
    </source>
</reference>
<dbReference type="STRING" id="1835254.CL55_00017220"/>
<evidence type="ECO:0000256" key="2">
    <source>
        <dbReference type="ARBA" id="ARBA00006577"/>
    </source>
</evidence>
<evidence type="ECO:0000256" key="1">
    <source>
        <dbReference type="ARBA" id="ARBA00000971"/>
    </source>
</evidence>
<evidence type="ECO:0000256" key="5">
    <source>
        <dbReference type="PROSITE-ProRule" id="PRU00277"/>
    </source>
</evidence>
<sequence length="148" mass="16203">MTKLTVLPNSFLTLNYRLTLPSGDDYINTFIDRPATVLMGSGQFAPCFEKVLIGLGVGDKKSALLPPEESFGERKEELIQWVSLNALKEGRDDDAQFNPGDVIEFNAPGGAQYAGVLQSINEEGAWFDFNHPLAGRPVTFEAQIVAIL</sequence>
<dbReference type="PATRIC" id="fig|576611.7.peg.1750"/>
<dbReference type="RefSeq" id="WP_046330730.1">
    <property type="nucleotide sequence ID" value="NZ_CP007501.1"/>
</dbReference>
<gene>
    <name evidence="8" type="ORF">CL55_00017220</name>
</gene>
<comment type="similarity">
    <text evidence="2 6">Belongs to the FKBP-type PPIase family.</text>
</comment>
<dbReference type="GO" id="GO:0003755">
    <property type="term" value="F:peptidyl-prolyl cis-trans isomerase activity"/>
    <property type="evidence" value="ECO:0007669"/>
    <property type="project" value="UniProtKB-UniRule"/>
</dbReference>
<protein>
    <recommendedName>
        <fullName evidence="6">Peptidyl-prolyl cis-trans isomerase</fullName>
        <ecNumber evidence="6">5.2.1.8</ecNumber>
    </recommendedName>
</protein>
<feature type="domain" description="PPIase FKBP-type" evidence="7">
    <location>
        <begin position="9"/>
        <end position="86"/>
    </location>
</feature>
<dbReference type="EC" id="5.2.1.8" evidence="6"/>
<keyword evidence="3 5" id="KW-0697">Rotamase</keyword>
<dbReference type="PANTHER" id="PTHR47861">
    <property type="entry name" value="FKBP-TYPE PEPTIDYL-PROLYL CIS-TRANS ISOMERASE SLYD"/>
    <property type="match status" value="1"/>
</dbReference>
<dbReference type="Gene3D" id="3.10.50.40">
    <property type="match status" value="1"/>
</dbReference>
<accession>A0A0E3ZL07</accession>
<dbReference type="InterPro" id="IPR048261">
    <property type="entry name" value="SlpA/SlyD-like_ins_sf"/>
</dbReference>
<dbReference type="OrthoDB" id="9808891at2"/>
<name>A0A0E3ZL07_9BURK</name>
<evidence type="ECO:0000256" key="6">
    <source>
        <dbReference type="RuleBase" id="RU003915"/>
    </source>
</evidence>
<dbReference type="AlphaFoldDB" id="A0A0E3ZL07"/>
<evidence type="ECO:0000256" key="4">
    <source>
        <dbReference type="ARBA" id="ARBA00023235"/>
    </source>
</evidence>
<dbReference type="EMBL" id="CP007501">
    <property type="protein sequence ID" value="AKD26055.1"/>
    <property type="molecule type" value="Genomic_DNA"/>
</dbReference>
<organism evidence="8 9">
    <name type="scientific">Polynucleobacter duraquae</name>
    <dbReference type="NCBI Taxonomy" id="1835254"/>
    <lineage>
        <taxon>Bacteria</taxon>
        <taxon>Pseudomonadati</taxon>
        <taxon>Pseudomonadota</taxon>
        <taxon>Betaproteobacteria</taxon>
        <taxon>Burkholderiales</taxon>
        <taxon>Burkholderiaceae</taxon>
        <taxon>Polynucleobacter</taxon>
    </lineage>
</organism>
<proteinExistence type="inferred from homology"/>
<keyword evidence="9" id="KW-1185">Reference proteome</keyword>
<dbReference type="HOGENOM" id="CLU_098197_3_1_4"/>
<dbReference type="Gene3D" id="2.40.10.330">
    <property type="match status" value="1"/>
</dbReference>
<comment type="catalytic activity">
    <reaction evidence="1 5 6">
        <text>[protein]-peptidylproline (omega=180) = [protein]-peptidylproline (omega=0)</text>
        <dbReference type="Rhea" id="RHEA:16237"/>
        <dbReference type="Rhea" id="RHEA-COMP:10747"/>
        <dbReference type="Rhea" id="RHEA-COMP:10748"/>
        <dbReference type="ChEBI" id="CHEBI:83833"/>
        <dbReference type="ChEBI" id="CHEBI:83834"/>
        <dbReference type="EC" id="5.2.1.8"/>
    </reaction>
</comment>
<dbReference type="InterPro" id="IPR001179">
    <property type="entry name" value="PPIase_FKBP_dom"/>
</dbReference>
<evidence type="ECO:0000256" key="3">
    <source>
        <dbReference type="ARBA" id="ARBA00023110"/>
    </source>
</evidence>
<evidence type="ECO:0000313" key="9">
    <source>
        <dbReference type="Proteomes" id="UP000061135"/>
    </source>
</evidence>
<dbReference type="SUPFAM" id="SSF54534">
    <property type="entry name" value="FKBP-like"/>
    <property type="match status" value="1"/>
</dbReference>
<dbReference type="Proteomes" id="UP000061135">
    <property type="component" value="Chromosome"/>
</dbReference>
<evidence type="ECO:0000259" key="7">
    <source>
        <dbReference type="PROSITE" id="PS50059"/>
    </source>
</evidence>
<dbReference type="Pfam" id="PF00254">
    <property type="entry name" value="FKBP_C"/>
    <property type="match status" value="1"/>
</dbReference>
<dbReference type="PANTHER" id="PTHR47861:SF4">
    <property type="entry name" value="FKBP-TYPE 16 KDA PEPTIDYL-PROLYL CIS-TRANS ISOMERASE"/>
    <property type="match status" value="1"/>
</dbReference>
<dbReference type="PROSITE" id="PS50059">
    <property type="entry name" value="FKBP_PPIASE"/>
    <property type="match status" value="1"/>
</dbReference>